<keyword evidence="2" id="KW-1185">Reference proteome</keyword>
<accession>A0A4R0NHJ5</accession>
<dbReference type="EMBL" id="SJSL01000005">
    <property type="protein sequence ID" value="TCC99935.1"/>
    <property type="molecule type" value="Genomic_DNA"/>
</dbReference>
<organism evidence="1 2">
    <name type="scientific">Pedobacter psychroterrae</name>
    <dbReference type="NCBI Taxonomy" id="2530453"/>
    <lineage>
        <taxon>Bacteria</taxon>
        <taxon>Pseudomonadati</taxon>
        <taxon>Bacteroidota</taxon>
        <taxon>Sphingobacteriia</taxon>
        <taxon>Sphingobacteriales</taxon>
        <taxon>Sphingobacteriaceae</taxon>
        <taxon>Pedobacter</taxon>
    </lineage>
</organism>
<reference evidence="1 2" key="1">
    <citation type="submission" date="2019-02" db="EMBL/GenBank/DDBJ databases">
        <title>Pedobacter sp. RP-1-14 sp. nov., isolated from Arctic soil.</title>
        <authorList>
            <person name="Dahal R.H."/>
        </authorList>
    </citation>
    <scope>NUCLEOTIDE SEQUENCE [LARGE SCALE GENOMIC DNA]</scope>
    <source>
        <strain evidence="1 2">RP-1-14</strain>
    </source>
</reference>
<proteinExistence type="predicted"/>
<protein>
    <submittedName>
        <fullName evidence="1">Uncharacterized protein</fullName>
    </submittedName>
</protein>
<dbReference type="AlphaFoldDB" id="A0A4R0NHJ5"/>
<dbReference type="RefSeq" id="WP_131597270.1">
    <property type="nucleotide sequence ID" value="NZ_SJSL01000005.1"/>
</dbReference>
<evidence type="ECO:0000313" key="1">
    <source>
        <dbReference type="EMBL" id="TCC99935.1"/>
    </source>
</evidence>
<evidence type="ECO:0000313" key="2">
    <source>
        <dbReference type="Proteomes" id="UP000293347"/>
    </source>
</evidence>
<name>A0A4R0NHJ5_9SPHI</name>
<comment type="caution">
    <text evidence="1">The sequence shown here is derived from an EMBL/GenBank/DDBJ whole genome shotgun (WGS) entry which is preliminary data.</text>
</comment>
<dbReference type="Proteomes" id="UP000293347">
    <property type="component" value="Unassembled WGS sequence"/>
</dbReference>
<sequence length="182" mass="20968">MIRAVMILFFSFVNLQFVKSQIVFSSDDVDSVKIELKKPEKVPSLSKILASSFASQFDTNKMKKASQKFHVFVLFGVKIGSNGKVEALYTREKMPTALFSIMRDGANLEEAMKKLDYVFKGNENKILMLPMLFKRLSSDNSDKTEWDYTRDLFNIWPAIPLDNKLQIVFLDTYYAAFSHHVN</sequence>
<gene>
    <name evidence="1" type="ORF">EZ437_16995</name>
</gene>